<dbReference type="InterPro" id="IPR027434">
    <property type="entry name" value="Homing_endonucl"/>
</dbReference>
<dbReference type="EC" id="3.4.21.-" evidence="17"/>
<sequence length="1080" mass="121795">MEESVDELVGYLDFKTTEEIEVPKRLVDQVIGQDHAVEAIKKAAIQKRHVMLIGSPGTGKSMLAKAMAELLPKEELEDILVYPNPEDPNQPKIRTVPAGKGREIIEAYKQEAMKREQARNMFLFTLVFFILGYSIIEKQILWGIIAAAMVFLLARYMMPREERNIPKLLVNNADRETAPFEDATGAHAGALFGDVRHDPFQSFDKNNLIVVVEDGNRRLVRIGDFVDEILEKHSDLIQEMSLEDAKYLAVDLRDKNYYTLTFDNGKVIRTKILSVNKRIGKFDIVPVKFNGKFLLLTPEHKIYTERGLVEAGRYNGEKIPYSTITILDEYDIAKTYSDLEKYQMYVKWLKFRENYPKVGYKRASKFLGYKANTLRLWYEGITRPLKIIEELRSLGLLPLKSNDVRLPIIARIFGYALGCGNIDKNLNCFSIISSKRDTLENIARDLKSVFRDFNYEIRKNESSMGESYILRTTDRKIIRFFAALGFPVGKKTNQQIKIPEFVLVSEKTVREFLRGLFESDGSVYGLGNKKYLEGMLAFSITTIPELVENMRAFLEDLKVLLGLLGIKANLICERGTEKDKVLLRLLISHEPKNVERFIELLKPIYDKERANRLIQVLDYVKSVRDDFKDVNITLTINETYNVTTETGNLLANGLLVKNSGGLETPAHERVEAGAIHRAHKGVLYIDEINTLTIESQQKILTAMQEKKFPITGQSERSSGAMVRTEPVPCDFILVAAGNLDALYGMHPALRSRIRGYGYEIYMNDTMEDTIENRRKLVRFVAQEVVRDGKIPHFTREAVAEIIKEAKKRAGRRGHLTLRLRELGGLVRTAGDIALAEGSKYVTVEHVLKAKKIAKSIEEQLADKYIEKRKDYKLFIIEGAEIGRVNGLAVIGESAGIVLPIIAEITPALSKEEGKIIATGRLQEIAREAVINVSAIIKKMIGKDISDYDVHIQFVGTYEGVEGDSASISIATAVISALEGIAVDQSVAMTGSLSVKGDVLPVGGVTQKIEAAIQAGLKRVIIPRDNLNDVILDAEYEGRIEIIPVSRIEEVLEHSLVECEKKRKLIEKLRSLERPSEILLV</sequence>
<dbReference type="GO" id="GO:0004519">
    <property type="term" value="F:endonuclease activity"/>
    <property type="evidence" value="ECO:0007669"/>
    <property type="project" value="InterPro"/>
</dbReference>
<dbReference type="InterPro" id="IPR004663">
    <property type="entry name" value="Lon_arc"/>
</dbReference>
<dbReference type="GO" id="GO:0030163">
    <property type="term" value="P:protein catabolic process"/>
    <property type="evidence" value="ECO:0007669"/>
    <property type="project" value="UniProtKB-UniRule"/>
</dbReference>
<evidence type="ECO:0000256" key="11">
    <source>
        <dbReference type="ARBA" id="ARBA00022840"/>
    </source>
</evidence>
<dbReference type="Pfam" id="PF05362">
    <property type="entry name" value="Lon_C"/>
    <property type="match status" value="1"/>
</dbReference>
<dbReference type="InterPro" id="IPR046843">
    <property type="entry name" value="LonB_AAA-LID"/>
</dbReference>
<dbReference type="PROSITE" id="PS50819">
    <property type="entry name" value="INTEIN_ENDONUCLEASE"/>
    <property type="match status" value="1"/>
</dbReference>
<keyword evidence="7 17" id="KW-0547">Nucleotide-binding</keyword>
<dbReference type="Pfam" id="PF01078">
    <property type="entry name" value="Mg_chelatase"/>
    <property type="match status" value="1"/>
</dbReference>
<keyword evidence="11 17" id="KW-0067">ATP-binding</keyword>
<dbReference type="AlphaFoldDB" id="A0A7C3UHJ6"/>
<evidence type="ECO:0000313" key="20">
    <source>
        <dbReference type="EMBL" id="HGE65727.1"/>
    </source>
</evidence>
<dbReference type="GO" id="GO:0004252">
    <property type="term" value="F:serine-type endopeptidase activity"/>
    <property type="evidence" value="ECO:0007669"/>
    <property type="project" value="UniProtKB-UniRule"/>
</dbReference>
<keyword evidence="6 17" id="KW-0812">Transmembrane</keyword>
<dbReference type="Gene3D" id="1.10.8.60">
    <property type="match status" value="1"/>
</dbReference>
<evidence type="ECO:0000256" key="1">
    <source>
        <dbReference type="ARBA" id="ARBA00004651"/>
    </source>
</evidence>
<dbReference type="PRINTS" id="PR00379">
    <property type="entry name" value="INTEIN"/>
</dbReference>
<dbReference type="GO" id="GO:0004176">
    <property type="term" value="F:ATP-dependent peptidase activity"/>
    <property type="evidence" value="ECO:0007669"/>
    <property type="project" value="UniProtKB-UniRule"/>
</dbReference>
<evidence type="ECO:0000259" key="18">
    <source>
        <dbReference type="PROSITE" id="PS50819"/>
    </source>
</evidence>
<comment type="caution">
    <text evidence="17">Lacks conserved residue(s) required for the propagation of feature annotation.</text>
</comment>
<dbReference type="InterPro" id="IPR027065">
    <property type="entry name" value="Lon_Prtase"/>
</dbReference>
<dbReference type="PRINTS" id="PR00830">
    <property type="entry name" value="ENDOLAPTASE"/>
</dbReference>
<evidence type="ECO:0000256" key="6">
    <source>
        <dbReference type="ARBA" id="ARBA00022692"/>
    </source>
</evidence>
<evidence type="ECO:0000256" key="9">
    <source>
        <dbReference type="ARBA" id="ARBA00022813"/>
    </source>
</evidence>
<dbReference type="InterPro" id="IPR008269">
    <property type="entry name" value="Lon_proteolytic"/>
</dbReference>
<name>A0A7C3UHJ6_9EURY</name>
<dbReference type="PROSITE" id="PS51786">
    <property type="entry name" value="LON_PROTEOLYTIC"/>
    <property type="match status" value="1"/>
</dbReference>
<evidence type="ECO:0000256" key="14">
    <source>
        <dbReference type="ARBA" id="ARBA00023136"/>
    </source>
</evidence>
<gene>
    <name evidence="20" type="primary">lonB</name>
    <name evidence="20" type="ORF">ENX77_01125</name>
</gene>
<evidence type="ECO:0000256" key="17">
    <source>
        <dbReference type="RuleBase" id="RU369001"/>
    </source>
</evidence>
<dbReference type="EMBL" id="DTPI01000006">
    <property type="protein sequence ID" value="HGE65727.1"/>
    <property type="molecule type" value="Genomic_DNA"/>
</dbReference>
<dbReference type="InterPro" id="IPR020568">
    <property type="entry name" value="Ribosomal_Su5_D2-typ_SF"/>
</dbReference>
<keyword evidence="12 17" id="KW-1133">Transmembrane helix</keyword>
<comment type="caution">
    <text evidence="20">The sequence shown here is derived from an EMBL/GenBank/DDBJ whole genome shotgun (WGS) entry which is preliminary data.</text>
</comment>
<dbReference type="InterPro" id="IPR006141">
    <property type="entry name" value="Intein_N"/>
</dbReference>
<reference evidence="20" key="1">
    <citation type="journal article" date="2020" name="mSystems">
        <title>Genome- and Community-Level Interaction Insights into Carbon Utilization and Element Cycling Functions of Hydrothermarchaeota in Hydrothermal Sediment.</title>
        <authorList>
            <person name="Zhou Z."/>
            <person name="Liu Y."/>
            <person name="Xu W."/>
            <person name="Pan J."/>
            <person name="Luo Z.H."/>
            <person name="Li M."/>
        </authorList>
    </citation>
    <scope>NUCLEOTIDE SEQUENCE [LARGE SCALE GENOMIC DNA]</scope>
    <source>
        <strain evidence="20">SpSt-97</strain>
    </source>
</reference>
<dbReference type="InterPro" id="IPR004042">
    <property type="entry name" value="Intein_endonuc_central"/>
</dbReference>
<dbReference type="Gene3D" id="3.30.230.10">
    <property type="match status" value="1"/>
</dbReference>
<evidence type="ECO:0000256" key="4">
    <source>
        <dbReference type="ARBA" id="ARBA00022475"/>
    </source>
</evidence>
<feature type="transmembrane region" description="Helical" evidence="17">
    <location>
        <begin position="118"/>
        <end position="135"/>
    </location>
</feature>
<feature type="active site" evidence="16">
    <location>
        <position position="964"/>
    </location>
</feature>
<dbReference type="InterPro" id="IPR027417">
    <property type="entry name" value="P-loop_NTPase"/>
</dbReference>
<evidence type="ECO:0000256" key="15">
    <source>
        <dbReference type="ARBA" id="ARBA00026070"/>
    </source>
</evidence>
<evidence type="ECO:0000256" key="8">
    <source>
        <dbReference type="ARBA" id="ARBA00022801"/>
    </source>
</evidence>
<dbReference type="NCBIfam" id="TIGR00764">
    <property type="entry name" value="lon_rel"/>
    <property type="match status" value="1"/>
</dbReference>
<dbReference type="SUPFAM" id="SSF51294">
    <property type="entry name" value="Hedgehog/intein (Hint) domain"/>
    <property type="match status" value="1"/>
</dbReference>
<dbReference type="InterPro" id="IPR014721">
    <property type="entry name" value="Ribsml_uS5_D2-typ_fold_subgr"/>
</dbReference>
<evidence type="ECO:0000256" key="7">
    <source>
        <dbReference type="ARBA" id="ARBA00022741"/>
    </source>
</evidence>
<comment type="function">
    <text evidence="17">ATP-dependent serine protease that mediates the selective degradation of mutant and abnormal proteins as well as certain short-lived regulatory proteins. Degrades polypeptides processively.</text>
</comment>
<dbReference type="InterPro" id="IPR000523">
    <property type="entry name" value="Mg_chelatse_chII-like_cat_dom"/>
</dbReference>
<feature type="domain" description="Lon proteolytic" evidence="19">
    <location>
        <begin position="878"/>
        <end position="1057"/>
    </location>
</feature>
<dbReference type="InterPro" id="IPR030934">
    <property type="entry name" value="Intein_C"/>
</dbReference>
<organism evidence="20">
    <name type="scientific">Geoglobus ahangari</name>
    <dbReference type="NCBI Taxonomy" id="113653"/>
    <lineage>
        <taxon>Archaea</taxon>
        <taxon>Methanobacteriati</taxon>
        <taxon>Methanobacteriota</taxon>
        <taxon>Archaeoglobi</taxon>
        <taxon>Archaeoglobales</taxon>
        <taxon>Archaeoglobaceae</taxon>
        <taxon>Geoglobus</taxon>
    </lineage>
</organism>
<dbReference type="PROSITE" id="PS50818">
    <property type="entry name" value="INTEIN_C_TER"/>
    <property type="match status" value="1"/>
</dbReference>
<evidence type="ECO:0000256" key="16">
    <source>
        <dbReference type="PROSITE-ProRule" id="PRU01122"/>
    </source>
</evidence>
<dbReference type="Pfam" id="PF14528">
    <property type="entry name" value="LAGLIDADG_3"/>
    <property type="match status" value="1"/>
</dbReference>
<evidence type="ECO:0000256" key="2">
    <source>
        <dbReference type="ARBA" id="ARBA00009579"/>
    </source>
</evidence>
<dbReference type="SUPFAM" id="SSF55608">
    <property type="entry name" value="Homing endonucleases"/>
    <property type="match status" value="1"/>
</dbReference>
<evidence type="ECO:0000256" key="3">
    <source>
        <dbReference type="ARBA" id="ARBA00022016"/>
    </source>
</evidence>
<keyword evidence="4 17" id="KW-1003">Cell membrane</keyword>
<keyword evidence="10 16" id="KW-0720">Serine protease</keyword>
<comment type="similarity">
    <text evidence="2 17">Belongs to the peptidase S16 family. Archaeal LonB subfamily.</text>
</comment>
<dbReference type="GO" id="GO:0005524">
    <property type="term" value="F:ATP binding"/>
    <property type="evidence" value="ECO:0007669"/>
    <property type="project" value="UniProtKB-UniRule"/>
</dbReference>
<evidence type="ECO:0000256" key="12">
    <source>
        <dbReference type="ARBA" id="ARBA00022989"/>
    </source>
</evidence>
<comment type="subunit">
    <text evidence="15 17">Homohexamer. Organized in a ring with a central cavity.</text>
</comment>
<evidence type="ECO:0000256" key="13">
    <source>
        <dbReference type="ARBA" id="ARBA00023000"/>
    </source>
</evidence>
<dbReference type="CDD" id="cd00009">
    <property type="entry name" value="AAA"/>
    <property type="match status" value="1"/>
</dbReference>
<dbReference type="GO" id="GO:0016539">
    <property type="term" value="P:intein-mediated protein splicing"/>
    <property type="evidence" value="ECO:0007669"/>
    <property type="project" value="InterPro"/>
</dbReference>
<dbReference type="InterPro" id="IPR004860">
    <property type="entry name" value="LAGLIDADG_dom"/>
</dbReference>
<dbReference type="InterPro" id="IPR002078">
    <property type="entry name" value="Sigma_54_int"/>
</dbReference>
<protein>
    <recommendedName>
        <fullName evidence="3 17">Archaeal Lon protease</fullName>
        <ecNumber evidence="17">3.4.21.-</ecNumber>
    </recommendedName>
    <alternativeName>
        <fullName evidence="17">ATP-dependent protease La homolog</fullName>
    </alternativeName>
</protein>
<proteinExistence type="inferred from homology"/>
<keyword evidence="9" id="KW-0068">Autocatalytic cleavage</keyword>
<dbReference type="GO" id="GO:0006355">
    <property type="term" value="P:regulation of DNA-templated transcription"/>
    <property type="evidence" value="ECO:0007669"/>
    <property type="project" value="InterPro"/>
</dbReference>
<accession>A0A7C3UHJ6</accession>
<evidence type="ECO:0000259" key="19">
    <source>
        <dbReference type="PROSITE" id="PS51786"/>
    </source>
</evidence>
<keyword evidence="14 17" id="KW-0472">Membrane</keyword>
<evidence type="ECO:0000256" key="5">
    <source>
        <dbReference type="ARBA" id="ARBA00022670"/>
    </source>
</evidence>
<dbReference type="SUPFAM" id="SSF52540">
    <property type="entry name" value="P-loop containing nucleoside triphosphate hydrolases"/>
    <property type="match status" value="1"/>
</dbReference>
<keyword evidence="8 16" id="KW-0378">Hydrolase</keyword>
<dbReference type="Gene3D" id="3.40.50.300">
    <property type="entry name" value="P-loop containing nucleotide triphosphate hydrolases"/>
    <property type="match status" value="2"/>
</dbReference>
<keyword evidence="5 16" id="KW-0645">Protease</keyword>
<dbReference type="GO" id="GO:0005886">
    <property type="term" value="C:plasma membrane"/>
    <property type="evidence" value="ECO:0007669"/>
    <property type="project" value="UniProtKB-SubCell"/>
</dbReference>
<feature type="active site" evidence="16">
    <location>
        <position position="1007"/>
    </location>
</feature>
<dbReference type="InterPro" id="IPR006142">
    <property type="entry name" value="INTEIN"/>
</dbReference>
<dbReference type="Gene3D" id="2.170.16.10">
    <property type="entry name" value="Hedgehog/Intein (Hint) domain"/>
    <property type="match status" value="1"/>
</dbReference>
<dbReference type="InterPro" id="IPR036844">
    <property type="entry name" value="Hint_dom_sf"/>
</dbReference>
<keyword evidence="13" id="KW-0651">Protein splicing</keyword>
<evidence type="ECO:0000256" key="10">
    <source>
        <dbReference type="ARBA" id="ARBA00022825"/>
    </source>
</evidence>
<dbReference type="Gene3D" id="3.10.28.10">
    <property type="entry name" value="Homing endonucleases"/>
    <property type="match status" value="1"/>
</dbReference>
<dbReference type="PROSITE" id="PS50817">
    <property type="entry name" value="INTEIN_N_TER"/>
    <property type="match status" value="1"/>
</dbReference>
<feature type="domain" description="DOD-type homing endonuclease" evidence="18">
    <location>
        <begin position="412"/>
        <end position="566"/>
    </location>
</feature>
<dbReference type="Pfam" id="PF00158">
    <property type="entry name" value="Sigma54_activat"/>
    <property type="match status" value="1"/>
</dbReference>
<dbReference type="SUPFAM" id="SSF54211">
    <property type="entry name" value="Ribosomal protein S5 domain 2-like"/>
    <property type="match status" value="1"/>
</dbReference>
<dbReference type="PANTHER" id="PTHR10046">
    <property type="entry name" value="ATP DEPENDENT LON PROTEASE FAMILY MEMBER"/>
    <property type="match status" value="1"/>
</dbReference>
<comment type="subcellular location">
    <subcellularLocation>
        <location evidence="1 17">Cell membrane</location>
        <topology evidence="1 17">Multi-pass membrane protein</topology>
    </subcellularLocation>
</comment>
<dbReference type="Pfam" id="PF20436">
    <property type="entry name" value="LonB_AAA-LID"/>
    <property type="match status" value="1"/>
</dbReference>